<feature type="chain" id="PRO_5032680847" description="SUEL-type lectin domain-containing protein" evidence="1">
    <location>
        <begin position="17"/>
        <end position="361"/>
    </location>
</feature>
<accession>A0A814KD04</accession>
<protein>
    <recommendedName>
        <fullName evidence="4">SUEL-type lectin domain-containing protein</fullName>
    </recommendedName>
</protein>
<reference evidence="2" key="1">
    <citation type="submission" date="2021-02" db="EMBL/GenBank/DDBJ databases">
        <authorList>
            <person name="Nowell W R."/>
        </authorList>
    </citation>
    <scope>NUCLEOTIDE SEQUENCE</scope>
    <source>
        <strain evidence="2">Ploen Becks lab</strain>
    </source>
</reference>
<dbReference type="EMBL" id="CAJNOC010005275">
    <property type="protein sequence ID" value="CAF1047792.1"/>
    <property type="molecule type" value="Genomic_DNA"/>
</dbReference>
<dbReference type="CDD" id="cd22823">
    <property type="entry name" value="Gal_Rha_Lectin"/>
    <property type="match status" value="1"/>
</dbReference>
<evidence type="ECO:0008006" key="4">
    <source>
        <dbReference type="Google" id="ProtNLM"/>
    </source>
</evidence>
<feature type="signal peptide" evidence="1">
    <location>
        <begin position="1"/>
        <end position="16"/>
    </location>
</feature>
<evidence type="ECO:0000313" key="2">
    <source>
        <dbReference type="EMBL" id="CAF1047792.1"/>
    </source>
</evidence>
<keyword evidence="1" id="KW-0732">Signal</keyword>
<proteinExistence type="predicted"/>
<evidence type="ECO:0000313" key="3">
    <source>
        <dbReference type="Proteomes" id="UP000663879"/>
    </source>
</evidence>
<dbReference type="Gene3D" id="2.60.120.740">
    <property type="match status" value="2"/>
</dbReference>
<comment type="caution">
    <text evidence="2">The sequence shown here is derived from an EMBL/GenBank/DDBJ whole genome shotgun (WGS) entry which is preliminary data.</text>
</comment>
<keyword evidence="3" id="KW-1185">Reference proteome</keyword>
<dbReference type="Proteomes" id="UP000663879">
    <property type="component" value="Unassembled WGS sequence"/>
</dbReference>
<dbReference type="OrthoDB" id="10419444at2759"/>
<gene>
    <name evidence="2" type="ORF">OXX778_LOCUS18674</name>
</gene>
<dbReference type="AlphaFoldDB" id="A0A814KD04"/>
<organism evidence="2 3">
    <name type="scientific">Brachionus calyciflorus</name>
    <dbReference type="NCBI Taxonomy" id="104777"/>
    <lineage>
        <taxon>Eukaryota</taxon>
        <taxon>Metazoa</taxon>
        <taxon>Spiralia</taxon>
        <taxon>Gnathifera</taxon>
        <taxon>Rotifera</taxon>
        <taxon>Eurotatoria</taxon>
        <taxon>Monogononta</taxon>
        <taxon>Pseudotrocha</taxon>
        <taxon>Ploima</taxon>
        <taxon>Brachionidae</taxon>
        <taxon>Brachionus</taxon>
    </lineage>
</organism>
<sequence>MIYIWLIFNLFVSSLAFFLQRVPVKENSNGTKICQNLKYDKDTNELIKKTSNLNCVNKSVLKIKKAFLYESSPTTCPLHYVHSEINQFKTCPDPTKGIEVTQTLRKLCQNKESCDFDFADLPKPECKLFNKDIDMGVYFPVENLLYLNVSYGCLLPRLKYWPFSNKKFDMNKYFLVFLFNLNYLFTHGTMIVPSILDDSKPVIKSICMDPTLERNNNQPDQEIQPYLNCVNQAILKISSASLMTSNSTICPNQFPNNLRGPSCSSKNFGNSDVTNLFKILCHSKEKCNFEFDQLPNLLCIDNKNDVYEVPNEFTYIKVKYKCQTPRRRYRPFSNKRFDPKFKPRVNSQIRKLSFNNLNKLG</sequence>
<evidence type="ECO:0000256" key="1">
    <source>
        <dbReference type="SAM" id="SignalP"/>
    </source>
</evidence>
<name>A0A814KD04_9BILA</name>
<dbReference type="InterPro" id="IPR043159">
    <property type="entry name" value="Lectin_gal-bd_sf"/>
</dbReference>